<accession>A0A0W0U7Y4</accession>
<dbReference type="AlphaFoldDB" id="A0A0W0U7Y4"/>
<dbReference type="PATRIC" id="fig|453.4.peg.331"/>
<reference evidence="3 5" key="2">
    <citation type="submission" date="2018-06" db="EMBL/GenBank/DDBJ databases">
        <authorList>
            <consortium name="Pathogen Informatics"/>
            <person name="Doyle S."/>
        </authorList>
    </citation>
    <scope>NUCLEOTIDE SEQUENCE [LARGE SCALE GENOMIC DNA]</scope>
    <source>
        <strain evidence="3 5">NCTC12022</strain>
    </source>
</reference>
<evidence type="ECO:0000313" key="5">
    <source>
        <dbReference type="Proteomes" id="UP000251942"/>
    </source>
</evidence>
<dbReference type="RefSeq" id="WP_058443527.1">
    <property type="nucleotide sequence ID" value="NZ_CAAAHT010000009.1"/>
</dbReference>
<feature type="region of interest" description="Disordered" evidence="1">
    <location>
        <begin position="467"/>
        <end position="504"/>
    </location>
</feature>
<evidence type="ECO:0000313" key="3">
    <source>
        <dbReference type="EMBL" id="SPX61488.1"/>
    </source>
</evidence>
<gene>
    <name evidence="2" type="ORF">Lfee_0304</name>
    <name evidence="3" type="ORF">NCTC12022_02228</name>
</gene>
<dbReference type="OrthoDB" id="5647240at2"/>
<evidence type="ECO:0000313" key="4">
    <source>
        <dbReference type="Proteomes" id="UP000054698"/>
    </source>
</evidence>
<protein>
    <submittedName>
        <fullName evidence="2">Uncharacterized protein</fullName>
    </submittedName>
</protein>
<keyword evidence="4" id="KW-1185">Reference proteome</keyword>
<reference evidence="2 4" key="1">
    <citation type="submission" date="2015-11" db="EMBL/GenBank/DDBJ databases">
        <title>Genomic analysis of 38 Legionella species identifies large and diverse effector repertoires.</title>
        <authorList>
            <person name="Burstein D."/>
            <person name="Amaro F."/>
            <person name="Zusman T."/>
            <person name="Lifshitz Z."/>
            <person name="Cohen O."/>
            <person name="Gilbert J.A."/>
            <person name="Pupko T."/>
            <person name="Shuman H.A."/>
            <person name="Segal G."/>
        </authorList>
    </citation>
    <scope>NUCLEOTIDE SEQUENCE [LARGE SCALE GENOMIC DNA]</scope>
    <source>
        <strain evidence="2 4">WO-44C</strain>
    </source>
</reference>
<dbReference type="EMBL" id="UASS01000022">
    <property type="protein sequence ID" value="SPX61488.1"/>
    <property type="molecule type" value="Genomic_DNA"/>
</dbReference>
<sequence>MGFWDAWSTVKEWGNSLWNNEYIKKTAVDRFRSSYSVLEHLAKEIDAAPKVLYSAVVDPQTHKVAGHVARILVEDLPLIMAPSYANTLIQQSGQSYLNNESDVPWLSIDTSIIMALGLLDWSVWAYTNRHRLQMTMRMLVVLLEAGDDLTLNKPKMTICSEEACTDARFLKGVIRSTIKYSTTKQLVKLIGYIPVVGEPLTSLALAYNEGSYIVSTIIPEVCDRHQEEYFNEYAGLILALGIGHALTAKGAAFLIEYLTSKYLIALPKFYYEEAFSSALLVLFFSIAAHMKLPPPVPQSTYAIRDPIIAARRAIGVVFEIVFAGSRIVLPRMVNKERLPTISLAQVGKIWKLGEAIWLHRWADRVRFILLPHSLQSMQYFIDDPVISPNWNGVRNKLVKEIKTFTEKRESWLIFFAGQLPGASSTAAKAFFGVPEPLTAFLLRLMGNEDFMLALGTYGEKLEGLHVGPPPPIPVEEDSPSLRGHEKQVGQKLPVQNPESTASKPHKIAPETVIRHEKSTKLDAENVIRKRSNHPKISASAVIGRGGSRFFKTDPTSVIMTGSSGDSTEQVYIGEPSGNQYT</sequence>
<feature type="region of interest" description="Disordered" evidence="1">
    <location>
        <begin position="558"/>
        <end position="581"/>
    </location>
</feature>
<organism evidence="2 4">
    <name type="scientific">Legionella feeleii</name>
    <dbReference type="NCBI Taxonomy" id="453"/>
    <lineage>
        <taxon>Bacteria</taxon>
        <taxon>Pseudomonadati</taxon>
        <taxon>Pseudomonadota</taxon>
        <taxon>Gammaproteobacteria</taxon>
        <taxon>Legionellales</taxon>
        <taxon>Legionellaceae</taxon>
        <taxon>Legionella</taxon>
    </lineage>
</organism>
<dbReference type="EMBL" id="LNYB01000012">
    <property type="protein sequence ID" value="KTD03903.1"/>
    <property type="molecule type" value="Genomic_DNA"/>
</dbReference>
<evidence type="ECO:0000313" key="2">
    <source>
        <dbReference type="EMBL" id="KTD03903.1"/>
    </source>
</evidence>
<name>A0A0W0U7Y4_9GAMM</name>
<dbReference type="STRING" id="453.Lfee_0304"/>
<dbReference type="Proteomes" id="UP000054698">
    <property type="component" value="Unassembled WGS sequence"/>
</dbReference>
<proteinExistence type="predicted"/>
<feature type="compositionally biased region" description="Polar residues" evidence="1">
    <location>
        <begin position="558"/>
        <end position="569"/>
    </location>
</feature>
<evidence type="ECO:0000256" key="1">
    <source>
        <dbReference type="SAM" id="MobiDB-lite"/>
    </source>
</evidence>
<dbReference type="Proteomes" id="UP000251942">
    <property type="component" value="Unassembled WGS sequence"/>
</dbReference>